<protein>
    <recommendedName>
        <fullName evidence="3">Nidogen G2 beta-barrel domain-containing protein</fullName>
    </recommendedName>
</protein>
<reference evidence="1 2" key="1">
    <citation type="submission" date="2014-04" db="EMBL/GenBank/DDBJ databases">
        <title>Genome evolution of avian class.</title>
        <authorList>
            <person name="Zhang G."/>
            <person name="Li C."/>
        </authorList>
    </citation>
    <scope>NUCLEOTIDE SEQUENCE [LARGE SCALE GENOMIC DNA]</scope>
    <source>
        <strain evidence="1">BGI_N329</strain>
    </source>
</reference>
<evidence type="ECO:0000313" key="2">
    <source>
        <dbReference type="Proteomes" id="UP000054379"/>
    </source>
</evidence>
<feature type="non-terminal residue" evidence="1">
    <location>
        <position position="1"/>
    </location>
</feature>
<evidence type="ECO:0008006" key="3">
    <source>
        <dbReference type="Google" id="ProtNLM"/>
    </source>
</evidence>
<evidence type="ECO:0000313" key="1">
    <source>
        <dbReference type="EMBL" id="KFP97053.1"/>
    </source>
</evidence>
<gene>
    <name evidence="1" type="ORF">N329_03410</name>
</gene>
<accession>A0A091NWD2</accession>
<dbReference type="AlphaFoldDB" id="A0A091NWD2"/>
<proteinExistence type="predicted"/>
<dbReference type="EMBL" id="KK642871">
    <property type="protein sequence ID" value="KFP97053.1"/>
    <property type="molecule type" value="Genomic_DNA"/>
</dbReference>
<organism evidence="1 2">
    <name type="scientific">Haliaeetus albicilla</name>
    <name type="common">White-tailed sea-eagle</name>
    <name type="synonym">Falco albicilla</name>
    <dbReference type="NCBI Taxonomy" id="8969"/>
    <lineage>
        <taxon>Eukaryota</taxon>
        <taxon>Metazoa</taxon>
        <taxon>Chordata</taxon>
        <taxon>Craniata</taxon>
        <taxon>Vertebrata</taxon>
        <taxon>Euteleostomi</taxon>
        <taxon>Archelosauria</taxon>
        <taxon>Archosauria</taxon>
        <taxon>Dinosauria</taxon>
        <taxon>Saurischia</taxon>
        <taxon>Theropoda</taxon>
        <taxon>Coelurosauria</taxon>
        <taxon>Aves</taxon>
        <taxon>Neognathae</taxon>
        <taxon>Neoaves</taxon>
        <taxon>Telluraves</taxon>
        <taxon>Accipitrimorphae</taxon>
        <taxon>Accipitriformes</taxon>
        <taxon>Accipitridae</taxon>
        <taxon>Accipitrinae</taxon>
        <taxon>Haliaeetus</taxon>
    </lineage>
</organism>
<dbReference type="Proteomes" id="UP000054379">
    <property type="component" value="Unassembled WGS sequence"/>
</dbReference>
<feature type="non-terminal residue" evidence="1">
    <location>
        <position position="55"/>
    </location>
</feature>
<name>A0A091NWD2_HALAL</name>
<sequence length="55" mass="6621">NHFKLKEGRFRLDMTKKFFTMRVVKHWNWLPREVVDAPSMETFKVRLDGALSNVI</sequence>